<reference evidence="1 2" key="1">
    <citation type="submission" date="2019-02" db="EMBL/GenBank/DDBJ databases">
        <title>Genome sequencing of the rare red list fungi Antrodiella citrinella (Flaviporus citrinellus).</title>
        <authorList>
            <person name="Buettner E."/>
            <person name="Kellner H."/>
        </authorList>
    </citation>
    <scope>NUCLEOTIDE SEQUENCE [LARGE SCALE GENOMIC DNA]</scope>
    <source>
        <strain evidence="1 2">DSM 108506</strain>
    </source>
</reference>
<comment type="caution">
    <text evidence="1">The sequence shown here is derived from an EMBL/GenBank/DDBJ whole genome shotgun (WGS) entry which is preliminary data.</text>
</comment>
<evidence type="ECO:0000313" key="2">
    <source>
        <dbReference type="Proteomes" id="UP000308730"/>
    </source>
</evidence>
<dbReference type="AlphaFoldDB" id="A0A4S4MUU3"/>
<evidence type="ECO:0000313" key="1">
    <source>
        <dbReference type="EMBL" id="THH27100.1"/>
    </source>
</evidence>
<dbReference type="Proteomes" id="UP000308730">
    <property type="component" value="Unassembled WGS sequence"/>
</dbReference>
<keyword evidence="2" id="KW-1185">Reference proteome</keyword>
<name>A0A4S4MUU3_9APHY</name>
<proteinExistence type="predicted"/>
<organism evidence="1 2">
    <name type="scientific">Antrodiella citrinella</name>
    <dbReference type="NCBI Taxonomy" id="2447956"/>
    <lineage>
        <taxon>Eukaryota</taxon>
        <taxon>Fungi</taxon>
        <taxon>Dikarya</taxon>
        <taxon>Basidiomycota</taxon>
        <taxon>Agaricomycotina</taxon>
        <taxon>Agaricomycetes</taxon>
        <taxon>Polyporales</taxon>
        <taxon>Steccherinaceae</taxon>
        <taxon>Antrodiella</taxon>
    </lineage>
</organism>
<dbReference type="EMBL" id="SGPM01000280">
    <property type="protein sequence ID" value="THH27100.1"/>
    <property type="molecule type" value="Genomic_DNA"/>
</dbReference>
<accession>A0A4S4MUU3</accession>
<sequence>MAGLPQLDRLYAEIAAKLLGQGVLGKPERLTSLQPIHPRIVDDTSGLVLVNELFTKHHKDLTEDPVLKPLGTALCLYVVADGIFLDPVQGMLNAMNPKLVAEIRCLSLAQYSLTAPITALLSGRTYRSPGGVVS</sequence>
<protein>
    <submittedName>
        <fullName evidence="1">Uncharacterized protein</fullName>
    </submittedName>
</protein>
<gene>
    <name evidence="1" type="ORF">EUX98_g7086</name>
</gene>